<feature type="transmembrane region" description="Helical" evidence="2">
    <location>
        <begin position="84"/>
        <end position="105"/>
    </location>
</feature>
<feature type="transmembrane region" description="Helical" evidence="2">
    <location>
        <begin position="299"/>
        <end position="319"/>
    </location>
</feature>
<dbReference type="EMBL" id="JAEVFJ010000005">
    <property type="protein sequence ID" value="KAH8104622.1"/>
    <property type="molecule type" value="Genomic_DNA"/>
</dbReference>
<feature type="transmembrane region" description="Helical" evidence="2">
    <location>
        <begin position="331"/>
        <end position="348"/>
    </location>
</feature>
<keyword evidence="2" id="KW-0812">Transmembrane</keyword>
<evidence type="ECO:0000313" key="4">
    <source>
        <dbReference type="Proteomes" id="UP000813824"/>
    </source>
</evidence>
<sequence>MSTRHSFLSTTGLLRTPSSGSTMSHMSNVTHLQAPPRGTKPGKRPLFLHRNTPPDPPKPKTKTSFAPVKRLTTRAGIVPLGPTFLVAMAMLFSLFFIASISFAFIGAEDEPEFRDLLNDIARNDPGIVLIGDNVDVDVDEPAITVRWSIIGCGSQFIMPGSEGSHGSNDCGIPSKALEVWVDSELATTFNPDHFPVISSTGKRLSVQNLFQFDSDHVLDVHEARLYPFDTYRLTSTIRVVDLETNLSVPLIRAPTLTQTSSFLIKSNDVASFTNVSKDDMQAPSRDLELEVRRPGEARAFALLLFGVSWMMAHATIAYLVLAWKVDTTERILQYLAFVAVTLLVIPQLRNAMPDAPGFDGVLIDSIGFFPQMLMTGFSLIMVLAAIARRELLAMEKEAPEPEAPKKGPQETISSGLRRMRGSSSSVDFGNIRASFSRNFAPPSPIAE</sequence>
<accession>A0A8K0UVC5</accession>
<name>A0A8K0UVC5_9AGAR</name>
<evidence type="ECO:0008006" key="5">
    <source>
        <dbReference type="Google" id="ProtNLM"/>
    </source>
</evidence>
<evidence type="ECO:0000256" key="1">
    <source>
        <dbReference type="SAM" id="MobiDB-lite"/>
    </source>
</evidence>
<dbReference type="Proteomes" id="UP000813824">
    <property type="component" value="Unassembled WGS sequence"/>
</dbReference>
<feature type="transmembrane region" description="Helical" evidence="2">
    <location>
        <begin position="368"/>
        <end position="387"/>
    </location>
</feature>
<comment type="caution">
    <text evidence="3">The sequence shown here is derived from an EMBL/GenBank/DDBJ whole genome shotgun (WGS) entry which is preliminary data.</text>
</comment>
<keyword evidence="2" id="KW-1133">Transmembrane helix</keyword>
<keyword evidence="4" id="KW-1185">Reference proteome</keyword>
<dbReference type="OrthoDB" id="2117972at2759"/>
<organism evidence="3 4">
    <name type="scientific">Cristinia sonorae</name>
    <dbReference type="NCBI Taxonomy" id="1940300"/>
    <lineage>
        <taxon>Eukaryota</taxon>
        <taxon>Fungi</taxon>
        <taxon>Dikarya</taxon>
        <taxon>Basidiomycota</taxon>
        <taxon>Agaricomycotina</taxon>
        <taxon>Agaricomycetes</taxon>
        <taxon>Agaricomycetidae</taxon>
        <taxon>Agaricales</taxon>
        <taxon>Pleurotineae</taxon>
        <taxon>Stephanosporaceae</taxon>
        <taxon>Cristinia</taxon>
    </lineage>
</organism>
<keyword evidence="2" id="KW-0472">Membrane</keyword>
<feature type="compositionally biased region" description="Low complexity" evidence="1">
    <location>
        <begin position="413"/>
        <end position="425"/>
    </location>
</feature>
<feature type="compositionally biased region" description="Basic and acidic residues" evidence="1">
    <location>
        <begin position="397"/>
        <end position="408"/>
    </location>
</feature>
<dbReference type="InterPro" id="IPR027948">
    <property type="entry name" value="DUF4436"/>
</dbReference>
<feature type="region of interest" description="Disordered" evidence="1">
    <location>
        <begin position="1"/>
        <end position="64"/>
    </location>
</feature>
<dbReference type="Pfam" id="PF14494">
    <property type="entry name" value="DUF4436"/>
    <property type="match status" value="1"/>
</dbReference>
<feature type="compositionally biased region" description="Polar residues" evidence="1">
    <location>
        <begin position="1"/>
        <end position="31"/>
    </location>
</feature>
<dbReference type="AlphaFoldDB" id="A0A8K0UVC5"/>
<proteinExistence type="predicted"/>
<evidence type="ECO:0000256" key="2">
    <source>
        <dbReference type="SAM" id="Phobius"/>
    </source>
</evidence>
<feature type="region of interest" description="Disordered" evidence="1">
    <location>
        <begin position="397"/>
        <end position="428"/>
    </location>
</feature>
<gene>
    <name evidence="3" type="ORF">BXZ70DRAFT_599275</name>
</gene>
<reference evidence="3" key="1">
    <citation type="journal article" date="2021" name="New Phytol.">
        <title>Evolutionary innovations through gain and loss of genes in the ectomycorrhizal Boletales.</title>
        <authorList>
            <person name="Wu G."/>
            <person name="Miyauchi S."/>
            <person name="Morin E."/>
            <person name="Kuo A."/>
            <person name="Drula E."/>
            <person name="Varga T."/>
            <person name="Kohler A."/>
            <person name="Feng B."/>
            <person name="Cao Y."/>
            <person name="Lipzen A."/>
            <person name="Daum C."/>
            <person name="Hundley H."/>
            <person name="Pangilinan J."/>
            <person name="Johnson J."/>
            <person name="Barry K."/>
            <person name="LaButti K."/>
            <person name="Ng V."/>
            <person name="Ahrendt S."/>
            <person name="Min B."/>
            <person name="Choi I.G."/>
            <person name="Park H."/>
            <person name="Plett J.M."/>
            <person name="Magnuson J."/>
            <person name="Spatafora J.W."/>
            <person name="Nagy L.G."/>
            <person name="Henrissat B."/>
            <person name="Grigoriev I.V."/>
            <person name="Yang Z.L."/>
            <person name="Xu J."/>
            <person name="Martin F.M."/>
        </authorList>
    </citation>
    <scope>NUCLEOTIDE SEQUENCE</scope>
    <source>
        <strain evidence="3">KKN 215</strain>
    </source>
</reference>
<evidence type="ECO:0000313" key="3">
    <source>
        <dbReference type="EMBL" id="KAH8104622.1"/>
    </source>
</evidence>
<protein>
    <recommendedName>
        <fullName evidence="5">DUF4436 domain-containing protein</fullName>
    </recommendedName>
</protein>